<evidence type="ECO:0000313" key="10">
    <source>
        <dbReference type="Proteomes" id="UP000680020"/>
    </source>
</evidence>
<dbReference type="Gene3D" id="3.20.20.70">
    <property type="entry name" value="Aldolase class I"/>
    <property type="match status" value="1"/>
</dbReference>
<evidence type="ECO:0000256" key="3">
    <source>
        <dbReference type="ARBA" id="ARBA00012515"/>
    </source>
</evidence>
<evidence type="ECO:0000256" key="4">
    <source>
        <dbReference type="ARBA" id="ARBA00023239"/>
    </source>
</evidence>
<dbReference type="PANTHER" id="PTHR10889:SF3">
    <property type="entry name" value="DEOXYRIBOSE-PHOSPHATE ALDOLASE"/>
    <property type="match status" value="1"/>
</dbReference>
<dbReference type="EC" id="4.1.2.4" evidence="3"/>
<dbReference type="EMBL" id="JAGIBU010000001">
    <property type="protein sequence ID" value="MBS7823869.1"/>
    <property type="molecule type" value="Genomic_DNA"/>
</dbReference>
<evidence type="ECO:0000313" key="9">
    <source>
        <dbReference type="EMBL" id="MBS7823869.1"/>
    </source>
</evidence>
<comment type="catalytic activity">
    <reaction evidence="8">
        <text>2-deoxy-D-ribose 5-phosphate = D-glyceraldehyde 3-phosphate + acetaldehyde</text>
        <dbReference type="Rhea" id="RHEA:12821"/>
        <dbReference type="ChEBI" id="CHEBI:15343"/>
        <dbReference type="ChEBI" id="CHEBI:59776"/>
        <dbReference type="ChEBI" id="CHEBI:62877"/>
        <dbReference type="EC" id="4.1.2.4"/>
    </reaction>
</comment>
<dbReference type="InterPro" id="IPR013785">
    <property type="entry name" value="Aldolase_TIM"/>
</dbReference>
<dbReference type="GO" id="GO:0009264">
    <property type="term" value="P:deoxyribonucleotide catabolic process"/>
    <property type="evidence" value="ECO:0007669"/>
    <property type="project" value="InterPro"/>
</dbReference>
<gene>
    <name evidence="9" type="ORF">J7561_01470</name>
</gene>
<organism evidence="9 10">
    <name type="scientific">Wohlfahrtiimonas chitiniclastica</name>
    <dbReference type="NCBI Taxonomy" id="400946"/>
    <lineage>
        <taxon>Bacteria</taxon>
        <taxon>Pseudomonadati</taxon>
        <taxon>Pseudomonadota</taxon>
        <taxon>Gammaproteobacteria</taxon>
        <taxon>Cardiobacteriales</taxon>
        <taxon>Ignatzschineriaceae</taxon>
        <taxon>Wohlfahrtiimonas</taxon>
    </lineage>
</organism>
<comment type="caution">
    <text evidence="9">The sequence shown here is derived from an EMBL/GenBank/DDBJ whole genome shotgun (WGS) entry which is preliminary data.</text>
</comment>
<dbReference type="GO" id="GO:0004139">
    <property type="term" value="F:deoxyribose-phosphate aldolase activity"/>
    <property type="evidence" value="ECO:0007669"/>
    <property type="project" value="UniProtKB-EC"/>
</dbReference>
<dbReference type="InterPro" id="IPR002915">
    <property type="entry name" value="DeoC/FbaB/LacD_aldolase"/>
</dbReference>
<dbReference type="SUPFAM" id="SSF51569">
    <property type="entry name" value="Aldolase"/>
    <property type="match status" value="1"/>
</dbReference>
<evidence type="ECO:0000256" key="5">
    <source>
        <dbReference type="ARBA" id="ARBA00023270"/>
    </source>
</evidence>
<evidence type="ECO:0000256" key="8">
    <source>
        <dbReference type="ARBA" id="ARBA00048791"/>
    </source>
</evidence>
<dbReference type="InterPro" id="IPR011343">
    <property type="entry name" value="DeoC"/>
</dbReference>
<dbReference type="Pfam" id="PF01791">
    <property type="entry name" value="DeoC"/>
    <property type="match status" value="1"/>
</dbReference>
<comment type="similarity">
    <text evidence="2">Belongs to the DeoC/FbaB aldolase family. DeoC type 2 subfamily.</text>
</comment>
<evidence type="ECO:0000256" key="2">
    <source>
        <dbReference type="ARBA" id="ARBA00009473"/>
    </source>
</evidence>
<dbReference type="Proteomes" id="UP000680020">
    <property type="component" value="Unassembled WGS sequence"/>
</dbReference>
<dbReference type="AlphaFoldDB" id="A0AB35BVV3"/>
<reference evidence="9" key="1">
    <citation type="submission" date="2021-03" db="EMBL/GenBank/DDBJ databases">
        <title>Identification and antibiotic profiling of Wohlfahrtiimonas chitiniclastica, an underestimated human pathogen.</title>
        <authorList>
            <person name="Kopf A."/>
            <person name="Bunk B."/>
            <person name="Coldewey S."/>
            <person name="Gunzer F."/>
            <person name="Riedel T."/>
            <person name="Schroettner P."/>
        </authorList>
    </citation>
    <scope>NUCLEOTIDE SEQUENCE</scope>
    <source>
        <strain evidence="9">DSM 100917</strain>
    </source>
</reference>
<sequence>MEAETLKIKVAQKMIGLIDLPYLFLNLDAQKVAQEVTTIGPIASITTFAQHVAPLREAFGDNPPTLSCIINYPNGPFNTYNATQEMKQALEAGTDEIDLVFPYQALVNRQAGLCLKFLNTMRETAGDTPLKLTIEAGILQDAKWIRKATELAVRSGMNVVKTASGRNRQQITLTMVQMMLTVIEDMNPETGIHIVTTNNNFTEASQYLEEVISRLGTSWVDASHFRLSGPNLVSSISELLAKDHAI</sequence>
<evidence type="ECO:0000256" key="6">
    <source>
        <dbReference type="ARBA" id="ARBA00031814"/>
    </source>
</evidence>
<comment type="pathway">
    <text evidence="1">Carbohydrate degradation; 2-deoxy-D-ribose 1-phosphate degradation; D-glyceraldehyde 3-phosphate and acetaldehyde from 2-deoxy-alpha-D-ribose 1-phosphate: step 2/2.</text>
</comment>
<accession>A0AB35BVV3</accession>
<dbReference type="SMART" id="SM01133">
    <property type="entry name" value="DeoC"/>
    <property type="match status" value="1"/>
</dbReference>
<evidence type="ECO:0000256" key="1">
    <source>
        <dbReference type="ARBA" id="ARBA00004816"/>
    </source>
</evidence>
<protein>
    <recommendedName>
        <fullName evidence="3">deoxyribose-phosphate aldolase</fullName>
        <ecNumber evidence="3">4.1.2.4</ecNumber>
    </recommendedName>
    <alternativeName>
        <fullName evidence="7">2-deoxy-D-ribose 5-phosphate aldolase</fullName>
    </alternativeName>
    <alternativeName>
        <fullName evidence="6">Phosphodeoxyriboaldolase</fullName>
    </alternativeName>
</protein>
<proteinExistence type="inferred from homology"/>
<keyword evidence="5" id="KW-0704">Schiff base</keyword>
<dbReference type="GO" id="GO:0016052">
    <property type="term" value="P:carbohydrate catabolic process"/>
    <property type="evidence" value="ECO:0007669"/>
    <property type="project" value="TreeGrafter"/>
</dbReference>
<keyword evidence="4" id="KW-0456">Lyase</keyword>
<name>A0AB35BVV3_9GAMM</name>
<dbReference type="GO" id="GO:0005737">
    <property type="term" value="C:cytoplasm"/>
    <property type="evidence" value="ECO:0007669"/>
    <property type="project" value="InterPro"/>
</dbReference>
<evidence type="ECO:0000256" key="7">
    <source>
        <dbReference type="ARBA" id="ARBA00032755"/>
    </source>
</evidence>
<dbReference type="RefSeq" id="WP_063503495.1">
    <property type="nucleotide sequence ID" value="NZ_JAGIBT010000001.1"/>
</dbReference>
<dbReference type="PANTHER" id="PTHR10889">
    <property type="entry name" value="DEOXYRIBOSE-PHOSPHATE ALDOLASE"/>
    <property type="match status" value="1"/>
</dbReference>